<dbReference type="Gene3D" id="3.90.780.10">
    <property type="entry name" value="5'-Nucleotidase, C-terminal domain"/>
    <property type="match status" value="2"/>
</dbReference>
<feature type="domain" description="Putative 5'-nucleotidase C-terminal" evidence="4">
    <location>
        <begin position="418"/>
        <end position="622"/>
    </location>
</feature>
<feature type="signal peptide" evidence="2">
    <location>
        <begin position="1"/>
        <end position="19"/>
    </location>
</feature>
<dbReference type="InterPro" id="IPR006179">
    <property type="entry name" value="5_nucleotidase/apyrase"/>
</dbReference>
<accession>A0A4U0WEP7</accession>
<evidence type="ECO:0000313" key="5">
    <source>
        <dbReference type="EMBL" id="TKA61274.1"/>
    </source>
</evidence>
<evidence type="ECO:0000259" key="3">
    <source>
        <dbReference type="Pfam" id="PF00149"/>
    </source>
</evidence>
<dbReference type="InterPro" id="IPR036907">
    <property type="entry name" value="5'-Nucleotdase_C_sf"/>
</dbReference>
<dbReference type="SUPFAM" id="SSF55816">
    <property type="entry name" value="5'-nucleotidase (syn. UDP-sugar hydrolase), C-terminal domain"/>
    <property type="match status" value="1"/>
</dbReference>
<gene>
    <name evidence="5" type="ORF">B0A55_12024</name>
</gene>
<dbReference type="STRING" id="329884.A0A4U0WEP7"/>
<dbReference type="GO" id="GO:0016787">
    <property type="term" value="F:hydrolase activity"/>
    <property type="evidence" value="ECO:0007669"/>
    <property type="project" value="InterPro"/>
</dbReference>
<evidence type="ECO:0000313" key="6">
    <source>
        <dbReference type="Proteomes" id="UP000309340"/>
    </source>
</evidence>
<dbReference type="Pfam" id="PF00149">
    <property type="entry name" value="Metallophos"/>
    <property type="match status" value="1"/>
</dbReference>
<dbReference type="EMBL" id="NAJQ01001248">
    <property type="protein sequence ID" value="TKA61274.1"/>
    <property type="molecule type" value="Genomic_DNA"/>
</dbReference>
<reference evidence="5 6" key="1">
    <citation type="submission" date="2017-03" db="EMBL/GenBank/DDBJ databases">
        <title>Genomes of endolithic fungi from Antarctica.</title>
        <authorList>
            <person name="Coleine C."/>
            <person name="Masonjones S."/>
            <person name="Stajich J.E."/>
        </authorList>
    </citation>
    <scope>NUCLEOTIDE SEQUENCE [LARGE SCALE GENOMIC DNA]</scope>
    <source>
        <strain evidence="5 6">CCFEE 5184</strain>
    </source>
</reference>
<keyword evidence="6" id="KW-1185">Reference proteome</keyword>
<keyword evidence="2" id="KW-0732">Signal</keyword>
<feature type="chain" id="PRO_5020395284" evidence="2">
    <location>
        <begin position="20"/>
        <end position="675"/>
    </location>
</feature>
<proteinExistence type="predicted"/>
<name>A0A4U0WEP7_9PEZI</name>
<dbReference type="SUPFAM" id="SSF56300">
    <property type="entry name" value="Metallo-dependent phosphatases"/>
    <property type="match status" value="1"/>
</dbReference>
<evidence type="ECO:0000256" key="2">
    <source>
        <dbReference type="SAM" id="SignalP"/>
    </source>
</evidence>
<dbReference type="Pfam" id="PF21953">
    <property type="entry name" value="NadN_nucleosid_C"/>
    <property type="match status" value="1"/>
</dbReference>
<organism evidence="5 6">
    <name type="scientific">Friedmanniomyces simplex</name>
    <dbReference type="NCBI Taxonomy" id="329884"/>
    <lineage>
        <taxon>Eukaryota</taxon>
        <taxon>Fungi</taxon>
        <taxon>Dikarya</taxon>
        <taxon>Ascomycota</taxon>
        <taxon>Pezizomycotina</taxon>
        <taxon>Dothideomycetes</taxon>
        <taxon>Dothideomycetidae</taxon>
        <taxon>Mycosphaerellales</taxon>
        <taxon>Teratosphaeriaceae</taxon>
        <taxon>Friedmanniomyces</taxon>
    </lineage>
</organism>
<dbReference type="AlphaFoldDB" id="A0A4U0WEP7"/>
<feature type="region of interest" description="Disordered" evidence="1">
    <location>
        <begin position="549"/>
        <end position="574"/>
    </location>
</feature>
<dbReference type="OrthoDB" id="7722975at2759"/>
<dbReference type="Proteomes" id="UP000309340">
    <property type="component" value="Unassembled WGS sequence"/>
</dbReference>
<dbReference type="InterPro" id="IPR014485">
    <property type="entry name" value="Pesterase_C1039"/>
</dbReference>
<dbReference type="PANTHER" id="PTHR11575:SF22">
    <property type="entry name" value="ADL392WP"/>
    <property type="match status" value="1"/>
</dbReference>
<dbReference type="PROSITE" id="PS51257">
    <property type="entry name" value="PROKAR_LIPOPROTEIN"/>
    <property type="match status" value="1"/>
</dbReference>
<dbReference type="InterPro" id="IPR029052">
    <property type="entry name" value="Metallo-depent_PP-like"/>
</dbReference>
<sequence length="675" mass="73786">MKSSIAALVLAGLLSTTYACESCEHPERDVVLTRNVRRMQPDAQNATTLPRAPLAWGQLNFLHTTDTHGWLEGHLKEKNYGADWGDYVSFVRDMRRKAEAYDVDLLVVDTGDLHDGAGLSDATSPNGVLSNPIFENINYDVLTIGNHELYISDIAYEHFYNFSRHYGDRYLTSNVQIFNPNTSTFEYVGKTHRYFTTPKGIRIMSFGVLYDFTGNSNVSKVIPAAEMVNQTWFQNALHTDEPVDMFVLIGHNPVRPGSGGSTLDIVFNAIRAARPDTPVQIFGGHSHVRDFSVYDDKSTALESGRYCETLGWLSMSGLNSSSYTGCANPVGVPNPSMPAKKVNSTSTATAALTTSTTSSNLVYSRRYMDWNRLTFEYHAAGSQVGTFDTSKGLSVTSNITTTRHELNLTALYGCAPQTWCITCAPFLSNGSIYTVLTEALSATIINATRAEIPRIIILNTGSVRFDLIQGPFTYDDSFIVSPFTDAFQYIPGVPYALASQVLPILNSAPADKRSLSARDFGFYNPSLPQQDDCVDPPVLTSTLGGIQKHSQGRTVRRQNTAASPGYVTTDDFGTDGDDTVHSSIPNYSLPENFEANATFPTNGTLPATVDLIFLDYIAADVLGALASAGTNYTEADVSYYLPKTFTTNSYLPIYAKQNPAWQANVPNCPVGVGVV</sequence>
<dbReference type="GO" id="GO:0005829">
    <property type="term" value="C:cytosol"/>
    <property type="evidence" value="ECO:0007669"/>
    <property type="project" value="TreeGrafter"/>
</dbReference>
<dbReference type="InterPro" id="IPR004843">
    <property type="entry name" value="Calcineurin-like_PHP"/>
</dbReference>
<dbReference type="CDD" id="cd07407">
    <property type="entry name" value="MPP_YHR202W_N"/>
    <property type="match status" value="1"/>
</dbReference>
<protein>
    <submittedName>
        <fullName evidence="5">Uncharacterized protein</fullName>
    </submittedName>
</protein>
<dbReference type="InterPro" id="IPR053828">
    <property type="entry name" value="Nucleosidase_C"/>
</dbReference>
<evidence type="ECO:0000259" key="4">
    <source>
        <dbReference type="Pfam" id="PF21953"/>
    </source>
</evidence>
<comment type="caution">
    <text evidence="5">The sequence shown here is derived from an EMBL/GenBank/DDBJ whole genome shotgun (WGS) entry which is preliminary data.</text>
</comment>
<dbReference type="PIRSF" id="PIRSF017316">
    <property type="entry name" value="Pesterase_C1039"/>
    <property type="match status" value="1"/>
</dbReference>
<dbReference type="Gene3D" id="3.60.21.10">
    <property type="match status" value="1"/>
</dbReference>
<dbReference type="PANTHER" id="PTHR11575">
    <property type="entry name" value="5'-NUCLEOTIDASE-RELATED"/>
    <property type="match status" value="1"/>
</dbReference>
<evidence type="ECO:0000256" key="1">
    <source>
        <dbReference type="SAM" id="MobiDB-lite"/>
    </source>
</evidence>
<dbReference type="InterPro" id="IPR041823">
    <property type="entry name" value="YHR202W_N"/>
</dbReference>
<dbReference type="GO" id="GO:0009166">
    <property type="term" value="P:nucleotide catabolic process"/>
    <property type="evidence" value="ECO:0007669"/>
    <property type="project" value="InterPro"/>
</dbReference>
<feature type="domain" description="Calcineurin-like phosphoesterase" evidence="3">
    <location>
        <begin position="60"/>
        <end position="288"/>
    </location>
</feature>